<feature type="compositionally biased region" description="Pro residues" evidence="3">
    <location>
        <begin position="833"/>
        <end position="843"/>
    </location>
</feature>
<dbReference type="Gene3D" id="1.10.555.10">
    <property type="entry name" value="Rho GTPase activation protein"/>
    <property type="match status" value="1"/>
</dbReference>
<feature type="compositionally biased region" description="Basic and acidic residues" evidence="3">
    <location>
        <begin position="672"/>
        <end position="689"/>
    </location>
</feature>
<dbReference type="Proteomes" id="UP001153636">
    <property type="component" value="Chromosome 6"/>
</dbReference>
<keyword evidence="2" id="KW-0597">Phosphoprotein</keyword>
<dbReference type="AlphaFoldDB" id="A0A9P0GKH1"/>
<dbReference type="PANTHER" id="PTHR14130">
    <property type="entry name" value="3BP-1 RELATED RHOGAP"/>
    <property type="match status" value="1"/>
</dbReference>
<feature type="region of interest" description="Disordered" evidence="3">
    <location>
        <begin position="444"/>
        <end position="701"/>
    </location>
</feature>
<feature type="region of interest" description="Disordered" evidence="3">
    <location>
        <begin position="729"/>
        <end position="774"/>
    </location>
</feature>
<sequence>MKKQFFRVKQLADQTFLKAEKSEIFNHEELQIADQKVEFLRGAVSSITKKIAPNGPTVDPEKLLKKTVEYQLGTTFIEESKQSRDCPLIHVILKECGAVEQQLARDYSDHELKVEELVYAPLQNVLENDFPNILKHKHNLKKYCLDKDSASNRYQASGKDTLREDMEEADTKVEQSRDALAIEMFNVLAKENEISEYILQMLKVQRSHHESALKNLQSVIPLLEKIIGDSAVRKVFGTSLKEHLRITNKRIAYPLEICISALTEYGMSEEGLFRVAASTSKVKRLKASIDSGCFSHLIPEYRDVHILSSLLKLYLRELPEPLLTYHLHKDWLDAGQVPESHRLEVVRDIIQRLPQENRDNLAYLFQFLSKLAKHPENKMTASNIAIVLSPNLLWNKHENLNVNIGNCVTVNILVELMVKESDNLFPEDASKLVSFLDIFQDEDTSSNFKASNPNLDHIMDSPKPNQRKKKSAPVPPISRIDKVDSTPKAVPTSPKNLIKSDEIKVIHNPPIQQSPPHQQQPTPHQQQQPAHQQQPHQQQLPPHQQPPPSVATNNSHTHPFKIKPEEAPPKIPQAAAHNNPGKDKETSTAKLVQVKSHPSTLPRPNDVNKKPPSPSTKDGVSQTIHKSDRATMTEGVNSAKPPTAAQNKTTEQKFSSSIYHKVSTPTVIPDNKPAEDAEEIPIRRKDPSMKPEIPARPSSLRTTAQCSVYNVANKQQPSYINIQGKQEIYQPGHDNKIADKERFLGHRAEDRDSNHNSDGTNNRTLSGDHLDSEVQIDMVKSADSIEKSNEICDRKNANQKSSHTRARSDGGIIDLNKTVMNTGTVGRNLSKPTQPPPPPPDLS</sequence>
<feature type="compositionally biased region" description="Low complexity" evidence="3">
    <location>
        <begin position="509"/>
        <end position="542"/>
    </location>
</feature>
<dbReference type="OrthoDB" id="19923at2759"/>
<feature type="domain" description="Rho-GAP" evidence="4">
    <location>
        <begin position="238"/>
        <end position="425"/>
    </location>
</feature>
<dbReference type="Pfam" id="PF03114">
    <property type="entry name" value="BAR"/>
    <property type="match status" value="1"/>
</dbReference>
<evidence type="ECO:0000259" key="4">
    <source>
        <dbReference type="PROSITE" id="PS50238"/>
    </source>
</evidence>
<feature type="compositionally biased region" description="Polar residues" evidence="3">
    <location>
        <begin position="445"/>
        <end position="454"/>
    </location>
</feature>
<feature type="compositionally biased region" description="Polar residues" evidence="3">
    <location>
        <begin position="615"/>
        <end position="624"/>
    </location>
</feature>
<dbReference type="InterPro" id="IPR000198">
    <property type="entry name" value="RhoGAP_dom"/>
</dbReference>
<dbReference type="InterPro" id="IPR047165">
    <property type="entry name" value="RHG17/44/SH3BP1-like"/>
</dbReference>
<organism evidence="5 6">
    <name type="scientific">Psylliodes chrysocephalus</name>
    <dbReference type="NCBI Taxonomy" id="3402493"/>
    <lineage>
        <taxon>Eukaryota</taxon>
        <taxon>Metazoa</taxon>
        <taxon>Ecdysozoa</taxon>
        <taxon>Arthropoda</taxon>
        <taxon>Hexapoda</taxon>
        <taxon>Insecta</taxon>
        <taxon>Pterygota</taxon>
        <taxon>Neoptera</taxon>
        <taxon>Endopterygota</taxon>
        <taxon>Coleoptera</taxon>
        <taxon>Polyphaga</taxon>
        <taxon>Cucujiformia</taxon>
        <taxon>Chrysomeloidea</taxon>
        <taxon>Chrysomelidae</taxon>
        <taxon>Galerucinae</taxon>
        <taxon>Alticini</taxon>
        <taxon>Psylliodes</taxon>
    </lineage>
</organism>
<feature type="compositionally biased region" description="Polar residues" evidence="3">
    <location>
        <begin position="756"/>
        <end position="765"/>
    </location>
</feature>
<evidence type="ECO:0000313" key="6">
    <source>
        <dbReference type="Proteomes" id="UP001153636"/>
    </source>
</evidence>
<feature type="compositionally biased region" description="Basic and acidic residues" evidence="3">
    <location>
        <begin position="787"/>
        <end position="796"/>
    </location>
</feature>
<dbReference type="GO" id="GO:0007165">
    <property type="term" value="P:signal transduction"/>
    <property type="evidence" value="ECO:0007669"/>
    <property type="project" value="InterPro"/>
</dbReference>
<protein>
    <recommendedName>
        <fullName evidence="4">Rho-GAP domain-containing protein</fullName>
    </recommendedName>
</protein>
<keyword evidence="6" id="KW-1185">Reference proteome</keyword>
<proteinExistence type="predicted"/>
<dbReference type="InterPro" id="IPR027267">
    <property type="entry name" value="AH/BAR_dom_sf"/>
</dbReference>
<feature type="compositionally biased region" description="Polar residues" evidence="3">
    <location>
        <begin position="644"/>
        <end position="666"/>
    </location>
</feature>
<evidence type="ECO:0000256" key="1">
    <source>
        <dbReference type="ARBA" id="ARBA00022468"/>
    </source>
</evidence>
<dbReference type="PANTHER" id="PTHR14130:SF14">
    <property type="entry name" value="RHO GTPASE-ACTIVATING PROTEIN 92B"/>
    <property type="match status" value="1"/>
</dbReference>
<dbReference type="Pfam" id="PF00620">
    <property type="entry name" value="RhoGAP"/>
    <property type="match status" value="1"/>
</dbReference>
<dbReference type="SMART" id="SM00721">
    <property type="entry name" value="BAR"/>
    <property type="match status" value="1"/>
</dbReference>
<dbReference type="SUPFAM" id="SSF103657">
    <property type="entry name" value="BAR/IMD domain-like"/>
    <property type="match status" value="1"/>
</dbReference>
<dbReference type="GO" id="GO:0035020">
    <property type="term" value="P:regulation of Rac protein signal transduction"/>
    <property type="evidence" value="ECO:0007669"/>
    <property type="project" value="TreeGrafter"/>
</dbReference>
<evidence type="ECO:0000256" key="2">
    <source>
        <dbReference type="ARBA" id="ARBA00022553"/>
    </source>
</evidence>
<accession>A0A9P0GKH1</accession>
<dbReference type="SMART" id="SM00324">
    <property type="entry name" value="RhoGAP"/>
    <property type="match status" value="1"/>
</dbReference>
<reference evidence="5" key="1">
    <citation type="submission" date="2022-01" db="EMBL/GenBank/DDBJ databases">
        <authorList>
            <person name="King R."/>
        </authorList>
    </citation>
    <scope>NUCLEOTIDE SEQUENCE</scope>
</reference>
<dbReference type="SUPFAM" id="SSF48350">
    <property type="entry name" value="GTPase activation domain, GAP"/>
    <property type="match status" value="1"/>
</dbReference>
<name>A0A9P0GKH1_9CUCU</name>
<evidence type="ECO:0000256" key="3">
    <source>
        <dbReference type="SAM" id="MobiDB-lite"/>
    </source>
</evidence>
<dbReference type="EMBL" id="OV651818">
    <property type="protein sequence ID" value="CAH1112463.1"/>
    <property type="molecule type" value="Genomic_DNA"/>
</dbReference>
<dbReference type="Gene3D" id="1.20.1270.60">
    <property type="entry name" value="Arfaptin homology (AH) domain/BAR domain"/>
    <property type="match status" value="1"/>
</dbReference>
<evidence type="ECO:0000313" key="5">
    <source>
        <dbReference type="EMBL" id="CAH1112463.1"/>
    </source>
</evidence>
<feature type="region of interest" description="Disordered" evidence="3">
    <location>
        <begin position="787"/>
        <end position="843"/>
    </location>
</feature>
<feature type="compositionally biased region" description="Polar residues" evidence="3">
    <location>
        <begin position="818"/>
        <end position="832"/>
    </location>
</feature>
<dbReference type="InterPro" id="IPR008936">
    <property type="entry name" value="Rho_GTPase_activation_prot"/>
</dbReference>
<dbReference type="PROSITE" id="PS50238">
    <property type="entry name" value="RHOGAP"/>
    <property type="match status" value="1"/>
</dbReference>
<feature type="compositionally biased region" description="Basic and acidic residues" evidence="3">
    <location>
        <begin position="733"/>
        <end position="755"/>
    </location>
</feature>
<dbReference type="FunFam" id="1.10.555.10:FF:000001">
    <property type="entry name" value="Rho GTPase activating protein 44"/>
    <property type="match status" value="1"/>
</dbReference>
<dbReference type="InterPro" id="IPR004148">
    <property type="entry name" value="BAR_dom"/>
</dbReference>
<dbReference type="GO" id="GO:0005737">
    <property type="term" value="C:cytoplasm"/>
    <property type="evidence" value="ECO:0007669"/>
    <property type="project" value="InterPro"/>
</dbReference>
<gene>
    <name evidence="5" type="ORF">PSYICH_LOCUS12741</name>
</gene>
<dbReference type="GO" id="GO:0032956">
    <property type="term" value="P:regulation of actin cytoskeleton organization"/>
    <property type="evidence" value="ECO:0007669"/>
    <property type="project" value="TreeGrafter"/>
</dbReference>
<dbReference type="GO" id="GO:0005096">
    <property type="term" value="F:GTPase activator activity"/>
    <property type="evidence" value="ECO:0007669"/>
    <property type="project" value="UniProtKB-KW"/>
</dbReference>
<keyword evidence="1" id="KW-0343">GTPase activation</keyword>